<dbReference type="EMBL" id="CAXLJL010000378">
    <property type="protein sequence ID" value="CAL5137216.1"/>
    <property type="molecule type" value="Genomic_DNA"/>
</dbReference>
<dbReference type="GO" id="GO:0005544">
    <property type="term" value="F:calcium-dependent phospholipid binding"/>
    <property type="evidence" value="ECO:0007669"/>
    <property type="project" value="UniProtKB-KW"/>
</dbReference>
<dbReference type="InterPro" id="IPR001464">
    <property type="entry name" value="Annexin"/>
</dbReference>
<feature type="compositionally biased region" description="Low complexity" evidence="12">
    <location>
        <begin position="54"/>
        <end position="63"/>
    </location>
</feature>
<dbReference type="PANTHER" id="PTHR10502">
    <property type="entry name" value="ANNEXIN"/>
    <property type="match status" value="1"/>
</dbReference>
<dbReference type="FunFam" id="1.10.220.10:FF:000001">
    <property type="entry name" value="Annexin"/>
    <property type="match status" value="1"/>
</dbReference>
<evidence type="ECO:0000256" key="7">
    <source>
        <dbReference type="ARBA" id="ARBA00023302"/>
    </source>
</evidence>
<feature type="region of interest" description="Disordered" evidence="12">
    <location>
        <begin position="1"/>
        <end position="115"/>
    </location>
</feature>
<evidence type="ECO:0000256" key="11">
    <source>
        <dbReference type="RuleBase" id="RU003540"/>
    </source>
</evidence>
<evidence type="ECO:0000313" key="13">
    <source>
        <dbReference type="EMBL" id="CAL5137216.1"/>
    </source>
</evidence>
<dbReference type="AlphaFoldDB" id="A0AAV2TMM5"/>
<gene>
    <name evidence="13" type="ORF">CDAUBV1_LOCUS11471</name>
</gene>
<evidence type="ECO:0000256" key="10">
    <source>
        <dbReference type="ARBA" id="ARBA00060393"/>
    </source>
</evidence>
<feature type="compositionally biased region" description="Gly residues" evidence="12">
    <location>
        <begin position="64"/>
        <end position="75"/>
    </location>
</feature>
<evidence type="ECO:0000256" key="8">
    <source>
        <dbReference type="ARBA" id="ARBA00037210"/>
    </source>
</evidence>
<dbReference type="GO" id="GO:0001786">
    <property type="term" value="F:phosphatidylserine binding"/>
    <property type="evidence" value="ECO:0007669"/>
    <property type="project" value="TreeGrafter"/>
</dbReference>
<dbReference type="GO" id="GO:0005634">
    <property type="term" value="C:nucleus"/>
    <property type="evidence" value="ECO:0007669"/>
    <property type="project" value="TreeGrafter"/>
</dbReference>
<keyword evidence="4 11" id="KW-0677">Repeat</keyword>
<dbReference type="GO" id="GO:0005576">
    <property type="term" value="C:extracellular region"/>
    <property type="evidence" value="ECO:0007669"/>
    <property type="project" value="UniProtKB-SubCell"/>
</dbReference>
<dbReference type="Pfam" id="PF00191">
    <property type="entry name" value="Annexin"/>
    <property type="match status" value="4"/>
</dbReference>
<dbReference type="PROSITE" id="PS51897">
    <property type="entry name" value="ANNEXIN_2"/>
    <property type="match status" value="4"/>
</dbReference>
<dbReference type="GO" id="GO:0005886">
    <property type="term" value="C:plasma membrane"/>
    <property type="evidence" value="ECO:0007669"/>
    <property type="project" value="TreeGrafter"/>
</dbReference>
<reference evidence="13" key="1">
    <citation type="submission" date="2024-06" db="EMBL/GenBank/DDBJ databases">
        <authorList>
            <person name="Liu X."/>
            <person name="Lenzi L."/>
            <person name="Haldenby T S."/>
            <person name="Uol C."/>
        </authorList>
    </citation>
    <scope>NUCLEOTIDE SEQUENCE</scope>
</reference>
<accession>A0AAV2TMM5</accession>
<evidence type="ECO:0000256" key="9">
    <source>
        <dbReference type="ARBA" id="ARBA00059330"/>
    </source>
</evidence>
<dbReference type="FunFam" id="1.10.220.10:FF:000003">
    <property type="entry name" value="Annexin"/>
    <property type="match status" value="1"/>
</dbReference>
<dbReference type="InterPro" id="IPR018502">
    <property type="entry name" value="Annexin_repeat"/>
</dbReference>
<dbReference type="InterPro" id="IPR018252">
    <property type="entry name" value="Annexin_repeat_CS"/>
</dbReference>
<keyword evidence="6 11" id="KW-0041">Annexin</keyword>
<evidence type="ECO:0000256" key="2">
    <source>
        <dbReference type="ARBA" id="ARBA00004550"/>
    </source>
</evidence>
<evidence type="ECO:0000256" key="3">
    <source>
        <dbReference type="ARBA" id="ARBA00007831"/>
    </source>
</evidence>
<proteinExistence type="inferred from homology"/>
<dbReference type="SUPFAM" id="SSF47874">
    <property type="entry name" value="Annexin"/>
    <property type="match status" value="1"/>
</dbReference>
<dbReference type="FunFam" id="1.10.220.10:FF:000004">
    <property type="entry name" value="Annexin"/>
    <property type="match status" value="1"/>
</dbReference>
<comment type="caution">
    <text evidence="13">The sequence shown here is derived from an EMBL/GenBank/DDBJ whole genome shotgun (WGS) entry which is preliminary data.</text>
</comment>
<keyword evidence="5 11" id="KW-0106">Calcium</keyword>
<comment type="subcellular location">
    <subcellularLocation>
        <location evidence="1">Host cell</location>
    </subcellularLocation>
    <subcellularLocation>
        <location evidence="2">Secreted</location>
        <location evidence="2">Extracellular exosome</location>
    </subcellularLocation>
    <subcellularLocation>
        <location evidence="10">Tegument</location>
    </subcellularLocation>
</comment>
<keyword evidence="7 11" id="KW-0111">Calcium/phospholipid-binding</keyword>
<dbReference type="GO" id="GO:0043657">
    <property type="term" value="C:host cell"/>
    <property type="evidence" value="ECO:0007669"/>
    <property type="project" value="UniProtKB-SubCell"/>
</dbReference>
<dbReference type="FunFam" id="1.10.220.10:FF:000002">
    <property type="entry name" value="Annexin"/>
    <property type="match status" value="1"/>
</dbReference>
<dbReference type="GO" id="GO:0005509">
    <property type="term" value="F:calcium ion binding"/>
    <property type="evidence" value="ECO:0007669"/>
    <property type="project" value="InterPro"/>
</dbReference>
<evidence type="ECO:0000256" key="12">
    <source>
        <dbReference type="SAM" id="MobiDB-lite"/>
    </source>
</evidence>
<evidence type="ECO:0000256" key="4">
    <source>
        <dbReference type="ARBA" id="ARBA00022737"/>
    </source>
</evidence>
<protein>
    <recommendedName>
        <fullName evidence="11">Annexin</fullName>
    </recommendedName>
</protein>
<feature type="compositionally biased region" description="Gly residues" evidence="12">
    <location>
        <begin position="101"/>
        <end position="113"/>
    </location>
</feature>
<comment type="function">
    <text evidence="8">Calcium/phospholipid-binding protein which promotes membrane fusion and is involved in exocytosis.</text>
</comment>
<dbReference type="SMART" id="SM00335">
    <property type="entry name" value="ANX"/>
    <property type="match status" value="4"/>
</dbReference>
<dbReference type="GO" id="GO:0005737">
    <property type="term" value="C:cytoplasm"/>
    <property type="evidence" value="ECO:0007669"/>
    <property type="project" value="TreeGrafter"/>
</dbReference>
<feature type="compositionally biased region" description="Gly residues" evidence="12">
    <location>
        <begin position="41"/>
        <end position="53"/>
    </location>
</feature>
<feature type="compositionally biased region" description="Pro residues" evidence="12">
    <location>
        <begin position="27"/>
        <end position="37"/>
    </location>
</feature>
<evidence type="ECO:0000256" key="5">
    <source>
        <dbReference type="ARBA" id="ARBA00022837"/>
    </source>
</evidence>
<dbReference type="Proteomes" id="UP001497525">
    <property type="component" value="Unassembled WGS sequence"/>
</dbReference>
<evidence type="ECO:0000313" key="14">
    <source>
        <dbReference type="Proteomes" id="UP001497525"/>
    </source>
</evidence>
<comment type="function">
    <text evidence="9">Involved in reproduction of the worm. Involved in host-parasite interaction. Delivered into the host cell by means of parasite exosomes. Binds to acidic phospholipid membranes in a calcium-dependent manner in vitro. Causes aggregation of liposomes in the presence of calcium, but not in its absence. Likely to promote membrane fusion. May provide structural integrity within the tegument.</text>
</comment>
<dbReference type="GO" id="GO:0012506">
    <property type="term" value="C:vesicle membrane"/>
    <property type="evidence" value="ECO:0007669"/>
    <property type="project" value="TreeGrafter"/>
</dbReference>
<evidence type="ECO:0000256" key="6">
    <source>
        <dbReference type="ARBA" id="ARBA00023216"/>
    </source>
</evidence>
<name>A0AAV2TMM5_CALDB</name>
<organism evidence="13 14">
    <name type="scientific">Calicophoron daubneyi</name>
    <name type="common">Rumen fluke</name>
    <name type="synonym">Paramphistomum daubneyi</name>
    <dbReference type="NCBI Taxonomy" id="300641"/>
    <lineage>
        <taxon>Eukaryota</taxon>
        <taxon>Metazoa</taxon>
        <taxon>Spiralia</taxon>
        <taxon>Lophotrochozoa</taxon>
        <taxon>Platyhelminthes</taxon>
        <taxon>Trematoda</taxon>
        <taxon>Digenea</taxon>
        <taxon>Plagiorchiida</taxon>
        <taxon>Pronocephalata</taxon>
        <taxon>Paramphistomoidea</taxon>
        <taxon>Paramphistomidae</taxon>
        <taxon>Calicophoron</taxon>
    </lineage>
</organism>
<sequence length="439" mass="48035">MYNEGDMSAWNLGGPPNPQGAGFPGGGFPPPAAPPQQPGGFPMGGPFPGGGYQGDPYQQNMYGGPQGGMYGGYPGGNPCQQGPSGGYSGGGPYQPGQQVGYYGGPMGQPGGPVGANTGSGCEDVYAPTLRPYPGFNARQDCERLRKAMKGLGTDEDAIIDVMTHRTADQRAEIVLQYKTMYGKSLIDHLHSEIHGHFFQCVEALCHSLPDLDAIQLRKAMEGAGTDEDALIEILASRTKDQIAKCKEAYTRIYKSRNLEADIKSETHRHFERALVALLQNNRDQSTNVNPADARRDAEQLYQAGEKKLGTDEATFNSILCSRSFAHLREVFKQYEILTHHEFERAIKHETSGDLSDVFMAIVAVARNKPKYFADLLKKSMKGAGTRDTTLIRIIVSRCEIDLQRIKEEFQKANGKSLEAWISDDTSRDYKKCLLSLVKG</sequence>
<dbReference type="PROSITE" id="PS00223">
    <property type="entry name" value="ANNEXIN_1"/>
    <property type="match status" value="2"/>
</dbReference>
<evidence type="ECO:0000256" key="1">
    <source>
        <dbReference type="ARBA" id="ARBA00004340"/>
    </source>
</evidence>
<dbReference type="PRINTS" id="PR00196">
    <property type="entry name" value="ANNEXIN"/>
</dbReference>
<feature type="compositionally biased region" description="Gly residues" evidence="12">
    <location>
        <begin position="83"/>
        <end position="93"/>
    </location>
</feature>
<comment type="domain">
    <text evidence="11">A pair of annexin repeats may form one binding site for calcium and phospholipid.</text>
</comment>
<dbReference type="InterPro" id="IPR037104">
    <property type="entry name" value="Annexin_sf"/>
</dbReference>
<comment type="similarity">
    <text evidence="3 11">Belongs to the annexin family.</text>
</comment>
<dbReference type="PANTHER" id="PTHR10502:SF239">
    <property type="entry name" value="ANNEXIN A7"/>
    <property type="match status" value="1"/>
</dbReference>
<dbReference type="Gene3D" id="1.10.220.10">
    <property type="entry name" value="Annexin"/>
    <property type="match status" value="4"/>
</dbReference>